<feature type="compositionally biased region" description="Pro residues" evidence="3">
    <location>
        <begin position="576"/>
        <end position="585"/>
    </location>
</feature>
<feature type="compositionally biased region" description="Basic and acidic residues" evidence="3">
    <location>
        <begin position="355"/>
        <end position="382"/>
    </location>
</feature>
<feature type="compositionally biased region" description="Basic residues" evidence="3">
    <location>
        <begin position="343"/>
        <end position="353"/>
    </location>
</feature>
<feature type="region of interest" description="Disordered" evidence="3">
    <location>
        <begin position="341"/>
        <end position="386"/>
    </location>
</feature>
<proteinExistence type="predicted"/>
<feature type="region of interest" description="Disordered" evidence="3">
    <location>
        <begin position="564"/>
        <end position="626"/>
    </location>
</feature>
<dbReference type="InterPro" id="IPR035979">
    <property type="entry name" value="RBD_domain_sf"/>
</dbReference>
<evidence type="ECO:0000256" key="1">
    <source>
        <dbReference type="ARBA" id="ARBA00022884"/>
    </source>
</evidence>
<dbReference type="SUPFAM" id="SSF54928">
    <property type="entry name" value="RNA-binding domain, RBD"/>
    <property type="match status" value="1"/>
</dbReference>
<feature type="region of interest" description="Disordered" evidence="3">
    <location>
        <begin position="1"/>
        <end position="224"/>
    </location>
</feature>
<feature type="compositionally biased region" description="Low complexity" evidence="3">
    <location>
        <begin position="176"/>
        <end position="186"/>
    </location>
</feature>
<feature type="compositionally biased region" description="Acidic residues" evidence="3">
    <location>
        <begin position="106"/>
        <end position="119"/>
    </location>
</feature>
<dbReference type="InterPro" id="IPR051186">
    <property type="entry name" value="RRM_HNRPC/RALY_subfam"/>
</dbReference>
<dbReference type="EMBL" id="HG937694">
    <property type="protein sequence ID" value="CDP38568.1"/>
    <property type="molecule type" value="Genomic_DNA"/>
</dbReference>
<keyword evidence="1 2" id="KW-0694">RNA-binding</keyword>
<reference evidence="5" key="1">
    <citation type="submission" date="2014-02" db="EMBL/GenBank/DDBJ databases">
        <authorList>
            <person name="Genoscope - CEA"/>
        </authorList>
    </citation>
    <scope>NUCLEOTIDE SEQUENCE</scope>
    <source>
        <strain evidence="5">LS3</strain>
    </source>
</reference>
<dbReference type="PANTHER" id="PTHR13968">
    <property type="entry name" value="HETEROGENEOUS NUCLEAR RIBONUCLEOPROTEIN"/>
    <property type="match status" value="1"/>
</dbReference>
<feature type="compositionally biased region" description="Polar residues" evidence="3">
    <location>
        <begin position="23"/>
        <end position="34"/>
    </location>
</feature>
<dbReference type="Gene3D" id="3.30.70.330">
    <property type="match status" value="1"/>
</dbReference>
<feature type="compositionally biased region" description="Polar residues" evidence="3">
    <location>
        <begin position="55"/>
        <end position="81"/>
    </location>
</feature>
<reference evidence="5" key="2">
    <citation type="submission" date="2014-06" db="EMBL/GenBank/DDBJ databases">
        <title>The complete genome of Blastobotrys (Arxula) adeninivorans LS3 - a yeast of biotechnological interest.</title>
        <authorList>
            <person name="Kunze G."/>
            <person name="Gaillardin C."/>
            <person name="Czernicka M."/>
            <person name="Durrens P."/>
            <person name="Martin T."/>
            <person name="Boer E."/>
            <person name="Gabaldon T."/>
            <person name="Cruz J."/>
            <person name="Talla E."/>
            <person name="Marck C."/>
            <person name="Goffeau A."/>
            <person name="Barbe V."/>
            <person name="Baret P."/>
            <person name="Baronian K."/>
            <person name="Beier S."/>
            <person name="Bleykasten C."/>
            <person name="Bode R."/>
            <person name="Casaregola S."/>
            <person name="Despons L."/>
            <person name="Fairhead C."/>
            <person name="Giersberg M."/>
            <person name="Gierski P."/>
            <person name="Hahnel U."/>
            <person name="Hartmann A."/>
            <person name="Jankowska D."/>
            <person name="Jubin C."/>
            <person name="Jung P."/>
            <person name="Lafontaine I."/>
            <person name="Leh-Louis V."/>
            <person name="Lemaire M."/>
            <person name="Marcet-Houben M."/>
            <person name="Mascher M."/>
            <person name="Morel G."/>
            <person name="Richard G.-F."/>
            <person name="Riechen J."/>
            <person name="Sacerdot C."/>
            <person name="Sarkar A."/>
            <person name="Savel G."/>
            <person name="Schacherer J."/>
            <person name="Sherman D."/>
            <person name="Straub M.-L."/>
            <person name="Stein N."/>
            <person name="Thierry A."/>
            <person name="Trautwein-Schult A."/>
            <person name="Westhof E."/>
            <person name="Worch S."/>
            <person name="Dujon B."/>
            <person name="Souciet J.-L."/>
            <person name="Wincker P."/>
            <person name="Scholz U."/>
            <person name="Neuveglise N."/>
        </authorList>
    </citation>
    <scope>NUCLEOTIDE SEQUENCE</scope>
    <source>
        <strain evidence="5">LS3</strain>
    </source>
</reference>
<gene>
    <name evidence="5" type="ORF">GNLVRS02_ARAD1D37554g</name>
</gene>
<protein>
    <submittedName>
        <fullName evidence="5">ARAD1D37554p</fullName>
    </submittedName>
</protein>
<feature type="compositionally biased region" description="Polar residues" evidence="3">
    <location>
        <begin position="150"/>
        <end position="175"/>
    </location>
</feature>
<feature type="domain" description="RRM" evidence="4">
    <location>
        <begin position="259"/>
        <end position="330"/>
    </location>
</feature>
<dbReference type="InterPro" id="IPR000504">
    <property type="entry name" value="RRM_dom"/>
</dbReference>
<name>A0A060TC81_BLAAD</name>
<dbReference type="PROSITE" id="PS50102">
    <property type="entry name" value="RRM"/>
    <property type="match status" value="1"/>
</dbReference>
<dbReference type="PANTHER" id="PTHR13968:SF26">
    <property type="entry name" value="RRM DOMAIN-CONTAINING PROTEIN"/>
    <property type="match status" value="1"/>
</dbReference>
<evidence type="ECO:0000259" key="4">
    <source>
        <dbReference type="PROSITE" id="PS50102"/>
    </source>
</evidence>
<feature type="compositionally biased region" description="Low complexity" evidence="3">
    <location>
        <begin position="193"/>
        <end position="206"/>
    </location>
</feature>
<sequence length="626" mass="68896">MSEHDQASSQEQASADRVDHNQIDQQSQGHGDNTSQDASQPPQSPQSVPQEDSTKQTSESESFHIEQSSHSPPRDSNSGSQEPVAPEADVDAEVEEGPSVRLDPAVNDDEDDDSDEYDPEANLPEDVAESTASPAPPAPIKLDSVLAQLKPQQPSKGDANSSTDLSKLLSSITKGSSAAPASRSASNTPTIPPASLAPATANNTSSSPPPASSPGQLRPERNVDRPFTPQEQQAYDQYLKDEEDFNRGVLDPNQFEYGSRMFLGNLPTDRITKKQLFLVYNQYGRIAQITTKQAYGFIQFFTVEACKKAMEIDSTQPLMGNRIDLQVSKPQIPKREYQQMMMNKRRERSRSPPRRYSDRDRDGYRDRGDRGDHRDRDRDRGRFRGPPDVQIFVQGRLDPQFVRFVEKGFYNGGLNVRIDELGPRDSLRTAVQQMAYEGVLAVVPLDYALQSSGLVNIQVFERESNGNLRFDEYLSVNLNVAVELANRVKRSRMLPRQPSASMPQGMPMPPSGMPNMPNMPGMPGMPPPGVVPGMPGAPNAGMPGSNVLGTLQNMDPATLQKVVSLLQQQQQQQQSTPPPPPPQSQPPQSYGYQNPPHPSADAAYSGQSTQQVESIMDQLARLQGNR</sequence>
<feature type="compositionally biased region" description="Low complexity" evidence="3">
    <location>
        <begin position="35"/>
        <end position="50"/>
    </location>
</feature>
<dbReference type="AlphaFoldDB" id="A0A060TC81"/>
<dbReference type="InterPro" id="IPR012677">
    <property type="entry name" value="Nucleotide-bd_a/b_plait_sf"/>
</dbReference>
<accession>A0A060TC81</accession>
<dbReference type="SMART" id="SM00360">
    <property type="entry name" value="RRM"/>
    <property type="match status" value="1"/>
</dbReference>
<evidence type="ECO:0000256" key="2">
    <source>
        <dbReference type="PROSITE-ProRule" id="PRU00176"/>
    </source>
</evidence>
<dbReference type="GO" id="GO:0003723">
    <property type="term" value="F:RNA binding"/>
    <property type="evidence" value="ECO:0007669"/>
    <property type="project" value="UniProtKB-UniRule"/>
</dbReference>
<evidence type="ECO:0000256" key="3">
    <source>
        <dbReference type="SAM" id="MobiDB-lite"/>
    </source>
</evidence>
<evidence type="ECO:0000313" key="5">
    <source>
        <dbReference type="EMBL" id="CDP38568.1"/>
    </source>
</evidence>
<dbReference type="Pfam" id="PF00076">
    <property type="entry name" value="RRM_1"/>
    <property type="match status" value="1"/>
</dbReference>
<organism evidence="5">
    <name type="scientific">Blastobotrys adeninivorans</name>
    <name type="common">Yeast</name>
    <name type="synonym">Arxula adeninivorans</name>
    <dbReference type="NCBI Taxonomy" id="409370"/>
    <lineage>
        <taxon>Eukaryota</taxon>
        <taxon>Fungi</taxon>
        <taxon>Dikarya</taxon>
        <taxon>Ascomycota</taxon>
        <taxon>Saccharomycotina</taxon>
        <taxon>Dipodascomycetes</taxon>
        <taxon>Dipodascales</taxon>
        <taxon>Trichomonascaceae</taxon>
        <taxon>Blastobotrys</taxon>
    </lineage>
</organism>